<dbReference type="OrthoDB" id="9798107at2"/>
<evidence type="ECO:0000313" key="2">
    <source>
        <dbReference type="EMBL" id="SCL52391.1"/>
    </source>
</evidence>
<dbReference type="STRING" id="47855.GA0070606_1950"/>
<feature type="binding site" evidence="1">
    <location>
        <position position="60"/>
    </location>
    <ligand>
        <name>Mg(2+)</name>
        <dbReference type="ChEBI" id="CHEBI:18420"/>
        <label>1</label>
    </ligand>
</feature>
<dbReference type="GO" id="GO:0046872">
    <property type="term" value="F:metal ion binding"/>
    <property type="evidence" value="ECO:0007669"/>
    <property type="project" value="UniProtKB-KW"/>
</dbReference>
<protein>
    <submittedName>
        <fullName evidence="2">ADP-ribosylglycohydrolase</fullName>
    </submittedName>
</protein>
<sequence>MIAGMIDTSLRRAAGSLFGLAYGDALGKPTEFLTVAEIVRRHGPAGPRELDGDPALVTDDTQMALAVGWALHDAPTLTPEAVEPLLRRRFLDWAASPENNRAPGMTCLRACAELGRGVRWQDATVAGSKGCGANMRVTPVGLVDVDLDTLAGLAQLQAGLTHGHPTGLAASELTAYAVRLLRDGATPAELPRLLTDRARGQRRVYRADWLGDLWQRPGVDTPQDFIARGWDECLAVLGRLDAALAGPDDGGDPCRHTGEGWIAEEALATALFCAIRHADDPVAALARGATTAGDSDSIAALAGAFVGAALGMPAWPAAWSARIEYADQLGALAHAWDRPPAAGMGGRAC</sequence>
<dbReference type="Proteomes" id="UP000199001">
    <property type="component" value="Unassembled WGS sequence"/>
</dbReference>
<dbReference type="PANTHER" id="PTHR16222">
    <property type="entry name" value="ADP-RIBOSYLGLYCOHYDROLASE"/>
    <property type="match status" value="1"/>
</dbReference>
<dbReference type="InterPro" id="IPR050792">
    <property type="entry name" value="ADP-ribosylglycohydrolase"/>
</dbReference>
<reference evidence="3" key="1">
    <citation type="submission" date="2016-06" db="EMBL/GenBank/DDBJ databases">
        <authorList>
            <person name="Varghese N."/>
            <person name="Submissions Spin"/>
        </authorList>
    </citation>
    <scope>NUCLEOTIDE SEQUENCE [LARGE SCALE GENOMIC DNA]</scope>
    <source>
        <strain evidence="3">DSM 43903</strain>
    </source>
</reference>
<proteinExistence type="predicted"/>
<dbReference type="AlphaFoldDB" id="A0A1C6UEM0"/>
<feature type="binding site" evidence="1">
    <location>
        <position position="297"/>
    </location>
    <ligand>
        <name>Mg(2+)</name>
        <dbReference type="ChEBI" id="CHEBI:18420"/>
        <label>1</label>
    </ligand>
</feature>
<keyword evidence="2" id="KW-0378">Hydrolase</keyword>
<keyword evidence="1" id="KW-0460">Magnesium</keyword>
<organism evidence="2 3">
    <name type="scientific">Micromonospora citrea</name>
    <dbReference type="NCBI Taxonomy" id="47855"/>
    <lineage>
        <taxon>Bacteria</taxon>
        <taxon>Bacillati</taxon>
        <taxon>Actinomycetota</taxon>
        <taxon>Actinomycetes</taxon>
        <taxon>Micromonosporales</taxon>
        <taxon>Micromonosporaceae</taxon>
        <taxon>Micromonospora</taxon>
    </lineage>
</organism>
<dbReference type="Pfam" id="PF03747">
    <property type="entry name" value="ADP_ribosyl_GH"/>
    <property type="match status" value="1"/>
</dbReference>
<comment type="cofactor">
    <cofactor evidence="1">
        <name>Mg(2+)</name>
        <dbReference type="ChEBI" id="CHEBI:18420"/>
    </cofactor>
    <text evidence="1">Binds 2 magnesium ions per subunit.</text>
</comment>
<keyword evidence="3" id="KW-1185">Reference proteome</keyword>
<feature type="binding site" evidence="1">
    <location>
        <position position="58"/>
    </location>
    <ligand>
        <name>Mg(2+)</name>
        <dbReference type="ChEBI" id="CHEBI:18420"/>
        <label>1</label>
    </ligand>
</feature>
<dbReference type="InterPro" id="IPR005502">
    <property type="entry name" value="Ribosyl_crysJ1"/>
</dbReference>
<evidence type="ECO:0000313" key="3">
    <source>
        <dbReference type="Proteomes" id="UP000199001"/>
    </source>
</evidence>
<accession>A0A1C6UEM0</accession>
<feature type="binding site" evidence="1">
    <location>
        <position position="294"/>
    </location>
    <ligand>
        <name>Mg(2+)</name>
        <dbReference type="ChEBI" id="CHEBI:18420"/>
        <label>1</label>
    </ligand>
</feature>
<name>A0A1C6UEM0_9ACTN</name>
<dbReference type="InterPro" id="IPR036705">
    <property type="entry name" value="Ribosyl_crysJ1_sf"/>
</dbReference>
<dbReference type="SUPFAM" id="SSF101478">
    <property type="entry name" value="ADP-ribosylglycohydrolase"/>
    <property type="match status" value="1"/>
</dbReference>
<feature type="binding site" evidence="1">
    <location>
        <position position="59"/>
    </location>
    <ligand>
        <name>Mg(2+)</name>
        <dbReference type="ChEBI" id="CHEBI:18420"/>
        <label>1</label>
    </ligand>
</feature>
<feature type="binding site" evidence="1">
    <location>
        <position position="296"/>
    </location>
    <ligand>
        <name>Mg(2+)</name>
        <dbReference type="ChEBI" id="CHEBI:18420"/>
        <label>1</label>
    </ligand>
</feature>
<dbReference type="Gene3D" id="1.10.4080.10">
    <property type="entry name" value="ADP-ribosylation/Crystallin J1"/>
    <property type="match status" value="1"/>
</dbReference>
<gene>
    <name evidence="2" type="ORF">GA0070606_1950</name>
</gene>
<dbReference type="PANTHER" id="PTHR16222:SF12">
    <property type="entry name" value="ADP-RIBOSYLGLYCOHYDROLASE-RELATED"/>
    <property type="match status" value="1"/>
</dbReference>
<dbReference type="GO" id="GO:0016787">
    <property type="term" value="F:hydrolase activity"/>
    <property type="evidence" value="ECO:0007669"/>
    <property type="project" value="UniProtKB-KW"/>
</dbReference>
<dbReference type="EMBL" id="FMHZ01000002">
    <property type="protein sequence ID" value="SCL52391.1"/>
    <property type="molecule type" value="Genomic_DNA"/>
</dbReference>
<keyword evidence="1" id="KW-0479">Metal-binding</keyword>
<evidence type="ECO:0000256" key="1">
    <source>
        <dbReference type="PIRSR" id="PIRSR605502-1"/>
    </source>
</evidence>